<reference evidence="2" key="1">
    <citation type="journal article" date="2019" name="Int. J. Syst. Evol. Microbiol.">
        <title>The Global Catalogue of Microorganisms (GCM) 10K type strain sequencing project: providing services to taxonomists for standard genome sequencing and annotation.</title>
        <authorList>
            <consortium name="The Broad Institute Genomics Platform"/>
            <consortium name="The Broad Institute Genome Sequencing Center for Infectious Disease"/>
            <person name="Wu L."/>
            <person name="Ma J."/>
        </authorList>
    </citation>
    <scope>NUCLEOTIDE SEQUENCE [LARGE SCALE GENOMIC DNA]</scope>
    <source>
        <strain evidence="2">JCM 8736</strain>
    </source>
</reference>
<dbReference type="Proteomes" id="UP001501577">
    <property type="component" value="Unassembled WGS sequence"/>
</dbReference>
<keyword evidence="2" id="KW-1185">Reference proteome</keyword>
<name>A0ABP6KK99_9ENTE</name>
<comment type="caution">
    <text evidence="1">The sequence shown here is derived from an EMBL/GenBank/DDBJ whole genome shotgun (WGS) entry which is preliminary data.</text>
</comment>
<gene>
    <name evidence="1" type="ORF">GCM10019998_02540</name>
</gene>
<protein>
    <submittedName>
        <fullName evidence="1">Uncharacterized protein</fullName>
    </submittedName>
</protein>
<dbReference type="EMBL" id="BAAAXQ010000006">
    <property type="protein sequence ID" value="GAA3009876.1"/>
    <property type="molecule type" value="Genomic_DNA"/>
</dbReference>
<proteinExistence type="predicted"/>
<evidence type="ECO:0000313" key="2">
    <source>
        <dbReference type="Proteomes" id="UP001501577"/>
    </source>
</evidence>
<accession>A0ABP6KK99</accession>
<sequence length="157" mass="18390">MNKKQAALFLYLLEVVVFDREFHLQQSVVFETKNCLITGLFYAGDSFFAPFKNPEAAYTFKETFVKKATKYGGTTDYNKVQIQEDLQENMSATFEKIKYFVLRYDEFEEISDTETIITDDMTIKNVHFLNGPNQIFPFYIFSKDITFKPVSLLFDPQ</sequence>
<dbReference type="RefSeq" id="WP_068708273.1">
    <property type="nucleotide sequence ID" value="NZ_BAAAXQ010000006.1"/>
</dbReference>
<organism evidence="1 2">
    <name type="scientific">Tetragenococcus solitarius</name>
    <dbReference type="NCBI Taxonomy" id="71453"/>
    <lineage>
        <taxon>Bacteria</taxon>
        <taxon>Bacillati</taxon>
        <taxon>Bacillota</taxon>
        <taxon>Bacilli</taxon>
        <taxon>Lactobacillales</taxon>
        <taxon>Enterococcaceae</taxon>
        <taxon>Tetragenococcus</taxon>
    </lineage>
</organism>
<evidence type="ECO:0000313" key="1">
    <source>
        <dbReference type="EMBL" id="GAA3009876.1"/>
    </source>
</evidence>